<evidence type="ECO:0000313" key="2">
    <source>
        <dbReference type="Proteomes" id="UP000240638"/>
    </source>
</evidence>
<accession>A0A2T3XQ04</accession>
<evidence type="ECO:0000313" key="1">
    <source>
        <dbReference type="EMBL" id="PTB18593.1"/>
    </source>
</evidence>
<dbReference type="EMBL" id="PYUC01000011">
    <property type="protein sequence ID" value="PTB18593.1"/>
    <property type="molecule type" value="Genomic_DNA"/>
</dbReference>
<sequence length="171" mass="18420">MTEMPMKQHSPRSMGWPIAWRGGRVCDRDMALDSALSAPIPAPILMWSRSAFAIGRSTPAGLLRFLFDRVNELETEELEFLSQSNELAGHMAMNLASVVSGIGSLVACDDHAGNFRDDGDSLSDLLFTIANQVEVIGELSNIGFEATTLLRTNDGDGAGEPGCRRGGRHNG</sequence>
<proteinExistence type="predicted"/>
<protein>
    <submittedName>
        <fullName evidence="1">Uncharacterized protein</fullName>
    </submittedName>
</protein>
<reference evidence="1 2" key="1">
    <citation type="submission" date="2018-03" db="EMBL/GenBank/DDBJ databases">
        <title>Whole genome analyses suggest that Burkholderia sensu lato contains two further novel genera in the rhizoxinica-symbiotica group Mycetohabitans gen. nov., and Trinickia gen. nov.: implications for the evolution of diazotrophy and nodulation in the Burkholderiaceae.</title>
        <authorList>
            <person name="Estrada De Los Santos P."/>
            <person name="Palmer M."/>
            <person name="Chavez-Ramirez B."/>
            <person name="Steenkamp E.T."/>
            <person name="Hirsch A.M."/>
            <person name="Manyaka P."/>
            <person name="Maluk M."/>
            <person name="Lafos M."/>
            <person name="Crook M."/>
            <person name="Gross E."/>
            <person name="Simon M.F."/>
            <person name="Bueno Dos Reis Junior F."/>
            <person name="Poole P.S."/>
            <person name="Venter S.N."/>
            <person name="James E.K."/>
        </authorList>
    </citation>
    <scope>NUCLEOTIDE SEQUENCE [LARGE SCALE GENOMIC DNA]</scope>
    <source>
        <strain evidence="1 2">JPY-366</strain>
    </source>
</reference>
<dbReference type="AlphaFoldDB" id="A0A2T3XQ04"/>
<comment type="caution">
    <text evidence="1">The sequence shown here is derived from an EMBL/GenBank/DDBJ whole genome shotgun (WGS) entry which is preliminary data.</text>
</comment>
<name>A0A2T3XQ04_9BURK</name>
<gene>
    <name evidence="1" type="ORF">C9I57_21470</name>
</gene>
<organism evidence="1 2">
    <name type="scientific">Trinickia symbiotica</name>
    <dbReference type="NCBI Taxonomy" id="863227"/>
    <lineage>
        <taxon>Bacteria</taxon>
        <taxon>Pseudomonadati</taxon>
        <taxon>Pseudomonadota</taxon>
        <taxon>Betaproteobacteria</taxon>
        <taxon>Burkholderiales</taxon>
        <taxon>Burkholderiaceae</taxon>
        <taxon>Trinickia</taxon>
    </lineage>
</organism>
<dbReference type="Proteomes" id="UP000240638">
    <property type="component" value="Unassembled WGS sequence"/>
</dbReference>